<dbReference type="Pfam" id="PF00378">
    <property type="entry name" value="ECH_1"/>
    <property type="match status" value="1"/>
</dbReference>
<dbReference type="SUPFAM" id="SSF52096">
    <property type="entry name" value="ClpP/crotonase"/>
    <property type="match status" value="1"/>
</dbReference>
<evidence type="ECO:0000256" key="1">
    <source>
        <dbReference type="ARBA" id="ARBA00004275"/>
    </source>
</evidence>
<dbReference type="InterPro" id="IPR029045">
    <property type="entry name" value="ClpP/crotonase-like_dom_sf"/>
</dbReference>
<gene>
    <name evidence="4" type="ORF">GB881_10370</name>
</gene>
<sequence length="261" mass="27762">MVASEHVRVDRDGHVLVLTLDRPAKKNALTAPMYEVLAEAVTSAGDDPQVRCVLLRAEGDSFCAGNDIADFLTVRDRAEEGGDAQQLWATVSAFLTALARTRVPVVAAVQRRAVGVGLTMLLHCDLVYLAEDARLSAPFVDLGLVPEAASSLTLPARIGHARAFAVLVLGETVDAAQALGWGLANAVVPPDELDDRARRAAGQVAARAPEAVGLTKSLMRDSDALEERIAKEGKLFMERLRSPDVAHILTARMRGLGSARG</sequence>
<keyword evidence="3" id="KW-0413">Isomerase</keyword>
<accession>A0A6N7EQG1</accession>
<dbReference type="OrthoDB" id="9777711at2"/>
<dbReference type="PANTHER" id="PTHR43684:SF1">
    <property type="entry name" value="ENOYL-COA DELTA ISOMERASE 2"/>
    <property type="match status" value="1"/>
</dbReference>
<comment type="subcellular location">
    <subcellularLocation>
        <location evidence="1">Peroxisome</location>
    </subcellularLocation>
</comment>
<dbReference type="AlphaFoldDB" id="A0A6N7EQG1"/>
<evidence type="ECO:0000313" key="5">
    <source>
        <dbReference type="Proteomes" id="UP000437709"/>
    </source>
</evidence>
<protein>
    <submittedName>
        <fullName evidence="4">Enoyl-CoA hydratase</fullName>
    </submittedName>
</protein>
<dbReference type="Gene3D" id="3.90.226.10">
    <property type="entry name" value="2-enoyl-CoA Hydratase, Chain A, domain 1"/>
    <property type="match status" value="1"/>
</dbReference>
<dbReference type="EMBL" id="WHPC01000036">
    <property type="protein sequence ID" value="MPV37444.1"/>
    <property type="molecule type" value="Genomic_DNA"/>
</dbReference>
<keyword evidence="2" id="KW-0576">Peroxisome</keyword>
<dbReference type="PANTHER" id="PTHR43684">
    <property type="match status" value="1"/>
</dbReference>
<keyword evidence="5" id="KW-1185">Reference proteome</keyword>
<reference evidence="4 5" key="1">
    <citation type="submission" date="2019-10" db="EMBL/GenBank/DDBJ databases">
        <title>Georgenia wutianyii sp. nov. and Georgenia yuyongxinii sp. nov. isolated from plateau pika (Ochotona curzoniae) in the Qinghai-Tibet plateau of China.</title>
        <authorList>
            <person name="Tian Z."/>
        </authorList>
    </citation>
    <scope>NUCLEOTIDE SEQUENCE [LARGE SCALE GENOMIC DNA]</scope>
    <source>
        <strain evidence="4 5">JCM 19765</strain>
    </source>
</reference>
<proteinExistence type="predicted"/>
<dbReference type="GO" id="GO:0004165">
    <property type="term" value="F:delta(3)-delta(2)-enoyl-CoA isomerase activity"/>
    <property type="evidence" value="ECO:0007669"/>
    <property type="project" value="UniProtKB-ARBA"/>
</dbReference>
<dbReference type="InterPro" id="IPR001753">
    <property type="entry name" value="Enoyl-CoA_hydra/iso"/>
</dbReference>
<organism evidence="4 5">
    <name type="scientific">Georgenia subflava</name>
    <dbReference type="NCBI Taxonomy" id="1622177"/>
    <lineage>
        <taxon>Bacteria</taxon>
        <taxon>Bacillati</taxon>
        <taxon>Actinomycetota</taxon>
        <taxon>Actinomycetes</taxon>
        <taxon>Micrococcales</taxon>
        <taxon>Bogoriellaceae</taxon>
        <taxon>Georgenia</taxon>
    </lineage>
</organism>
<dbReference type="InterPro" id="IPR051053">
    <property type="entry name" value="ECH/Chromodomain_protein"/>
</dbReference>
<evidence type="ECO:0000313" key="4">
    <source>
        <dbReference type="EMBL" id="MPV37444.1"/>
    </source>
</evidence>
<dbReference type="Proteomes" id="UP000437709">
    <property type="component" value="Unassembled WGS sequence"/>
</dbReference>
<dbReference type="RefSeq" id="WP_152193931.1">
    <property type="nucleotide sequence ID" value="NZ_VUKD01000001.1"/>
</dbReference>
<evidence type="ECO:0000256" key="3">
    <source>
        <dbReference type="ARBA" id="ARBA00023235"/>
    </source>
</evidence>
<dbReference type="CDD" id="cd06558">
    <property type="entry name" value="crotonase-like"/>
    <property type="match status" value="1"/>
</dbReference>
<name>A0A6N7EQG1_9MICO</name>
<comment type="caution">
    <text evidence="4">The sequence shown here is derived from an EMBL/GenBank/DDBJ whole genome shotgun (WGS) entry which is preliminary data.</text>
</comment>
<evidence type="ECO:0000256" key="2">
    <source>
        <dbReference type="ARBA" id="ARBA00023140"/>
    </source>
</evidence>